<dbReference type="SUPFAM" id="SSF52172">
    <property type="entry name" value="CheY-like"/>
    <property type="match status" value="1"/>
</dbReference>
<sequence length="122" mass="13536">MVEDNRDVGAFVTQTLAELGYRTHWVENAEAALDELAASPGAHEIVFSDVVMPGMNGVELAREVQRLYPDLPLVLTSGYSHVLAQEGGHGFELLQKPYSVEALSRVLRKAASQRRCRQSRTR</sequence>
<reference evidence="4" key="1">
    <citation type="submission" date="2016-07" db="EMBL/GenBank/DDBJ databases">
        <title>Microvirga ossetica sp. nov. a new species of rhizobia isolated from root nodules of the legume species Vicia alpestris Steven originated from North Ossetia region in the Caucasus.</title>
        <authorList>
            <person name="Safronova V.I."/>
            <person name="Kuznetsova I.G."/>
            <person name="Sazanova A.L."/>
            <person name="Belimov A."/>
            <person name="Andronov E."/>
            <person name="Osledkin Y.S."/>
            <person name="Onishchuk O.P."/>
            <person name="Kurchak O.N."/>
            <person name="Shaposhnikov A.I."/>
            <person name="Willems A."/>
            <person name="Tikhonovich I.A."/>
        </authorList>
    </citation>
    <scope>NUCLEOTIDE SEQUENCE [LARGE SCALE GENOMIC DNA]</scope>
    <source>
        <strain evidence="4">V5/3M</strain>
    </source>
</reference>
<protein>
    <recommendedName>
        <fullName evidence="3">Response regulatory domain-containing protein</fullName>
    </recommendedName>
</protein>
<feature type="domain" description="Response regulatory" evidence="3">
    <location>
        <begin position="1"/>
        <end position="111"/>
    </location>
</feature>
<dbReference type="SMART" id="SM00448">
    <property type="entry name" value="REC"/>
    <property type="match status" value="1"/>
</dbReference>
<name>A0A1B2EMK4_9HYPH</name>
<evidence type="ECO:0000256" key="1">
    <source>
        <dbReference type="ARBA" id="ARBA00022553"/>
    </source>
</evidence>
<dbReference type="EMBL" id="CP016616">
    <property type="protein sequence ID" value="ANY81204.1"/>
    <property type="molecule type" value="Genomic_DNA"/>
</dbReference>
<feature type="modified residue" description="4-aspartylphosphate" evidence="2">
    <location>
        <position position="49"/>
    </location>
</feature>
<dbReference type="InterPro" id="IPR011006">
    <property type="entry name" value="CheY-like_superfamily"/>
</dbReference>
<dbReference type="PANTHER" id="PTHR44591">
    <property type="entry name" value="STRESS RESPONSE REGULATOR PROTEIN 1"/>
    <property type="match status" value="1"/>
</dbReference>
<keyword evidence="1 2" id="KW-0597">Phosphoprotein</keyword>
<accession>A0A1B2EMK4</accession>
<evidence type="ECO:0000313" key="4">
    <source>
        <dbReference type="EMBL" id="ANY81204.1"/>
    </source>
</evidence>
<dbReference type="PROSITE" id="PS50110">
    <property type="entry name" value="RESPONSE_REGULATORY"/>
    <property type="match status" value="1"/>
</dbReference>
<dbReference type="KEGG" id="moc:BB934_25780"/>
<dbReference type="Pfam" id="PF00072">
    <property type="entry name" value="Response_reg"/>
    <property type="match status" value="1"/>
</dbReference>
<gene>
    <name evidence="4" type="ORF">BB934_25780</name>
</gene>
<dbReference type="InterPro" id="IPR050595">
    <property type="entry name" value="Bact_response_regulator"/>
</dbReference>
<dbReference type="InterPro" id="IPR001789">
    <property type="entry name" value="Sig_transdc_resp-reg_receiver"/>
</dbReference>
<dbReference type="PANTHER" id="PTHR44591:SF21">
    <property type="entry name" value="TWO-COMPONENT RESPONSE REGULATOR"/>
    <property type="match status" value="1"/>
</dbReference>
<dbReference type="Gene3D" id="3.40.50.2300">
    <property type="match status" value="1"/>
</dbReference>
<dbReference type="AlphaFoldDB" id="A0A1B2EMK4"/>
<proteinExistence type="predicted"/>
<dbReference type="GO" id="GO:0000160">
    <property type="term" value="P:phosphorelay signal transduction system"/>
    <property type="evidence" value="ECO:0007669"/>
    <property type="project" value="InterPro"/>
</dbReference>
<organism evidence="4">
    <name type="scientific">Microvirga ossetica</name>
    <dbReference type="NCBI Taxonomy" id="1882682"/>
    <lineage>
        <taxon>Bacteria</taxon>
        <taxon>Pseudomonadati</taxon>
        <taxon>Pseudomonadota</taxon>
        <taxon>Alphaproteobacteria</taxon>
        <taxon>Hyphomicrobiales</taxon>
        <taxon>Methylobacteriaceae</taxon>
        <taxon>Microvirga</taxon>
    </lineage>
</organism>
<evidence type="ECO:0000256" key="2">
    <source>
        <dbReference type="PROSITE-ProRule" id="PRU00169"/>
    </source>
</evidence>
<evidence type="ECO:0000259" key="3">
    <source>
        <dbReference type="PROSITE" id="PS50110"/>
    </source>
</evidence>